<proteinExistence type="predicted"/>
<accession>A0A4P8WL95</accession>
<gene>
    <name evidence="2" type="ORF">FEJ81_17755</name>
</gene>
<evidence type="ECO:0000313" key="3">
    <source>
        <dbReference type="Proteomes" id="UP000302218"/>
    </source>
</evidence>
<dbReference type="InterPro" id="IPR058366">
    <property type="entry name" value="DUF8053"/>
</dbReference>
<dbReference type="AlphaFoldDB" id="A0A4P8WL95"/>
<dbReference type="RefSeq" id="WP_138246543.1">
    <property type="nucleotide sequence ID" value="NZ_CP040330.1"/>
</dbReference>
<dbReference type="KEGG" id="nvr:FEJ81_17755"/>
<dbReference type="GeneID" id="40267159"/>
<name>A0A4P8WL95_9EURY</name>
<feature type="domain" description="DUF8053" evidence="1">
    <location>
        <begin position="3"/>
        <end position="58"/>
    </location>
</feature>
<organism evidence="2 3">
    <name type="scientific">Natrinema versiforme</name>
    <dbReference type="NCBI Taxonomy" id="88724"/>
    <lineage>
        <taxon>Archaea</taxon>
        <taxon>Methanobacteriati</taxon>
        <taxon>Methanobacteriota</taxon>
        <taxon>Stenosarchaea group</taxon>
        <taxon>Halobacteria</taxon>
        <taxon>Halobacteriales</taxon>
        <taxon>Natrialbaceae</taxon>
        <taxon>Natrinema</taxon>
    </lineage>
</organism>
<sequence>MALNKLRKLDRSSAGVTLPKDDLRLEGLLDEDGDLEGEHHVHIRHVDDGEWSLTLVDEIDDQSKPPKQGV</sequence>
<evidence type="ECO:0000259" key="1">
    <source>
        <dbReference type="Pfam" id="PF26227"/>
    </source>
</evidence>
<evidence type="ECO:0000313" key="2">
    <source>
        <dbReference type="EMBL" id="QCS44095.1"/>
    </source>
</evidence>
<dbReference type="Pfam" id="PF26227">
    <property type="entry name" value="DUF8053"/>
    <property type="match status" value="1"/>
</dbReference>
<dbReference type="Proteomes" id="UP000302218">
    <property type="component" value="Chromosome"/>
</dbReference>
<dbReference type="OrthoDB" id="201619at2157"/>
<reference evidence="3" key="1">
    <citation type="submission" date="2019-05" db="EMBL/GenBank/DDBJ databases">
        <title>Genome sequence and methylation pattern of the halophilic Archaeon Natrinema versiforme BOL5-4.</title>
        <authorList>
            <person name="DasSarma P."/>
            <person name="Anton B.P."/>
            <person name="DasSarma S.L."/>
            <person name="Martinez F.L."/>
            <person name="Guzman D."/>
            <person name="Roberts R.J."/>
            <person name="DasSarma S."/>
        </authorList>
    </citation>
    <scope>NUCLEOTIDE SEQUENCE [LARGE SCALE GENOMIC DNA]</scope>
    <source>
        <strain evidence="3">BOL5-4</strain>
    </source>
</reference>
<protein>
    <recommendedName>
        <fullName evidence="1">DUF8053 domain-containing protein</fullName>
    </recommendedName>
</protein>
<dbReference type="EMBL" id="CP040330">
    <property type="protein sequence ID" value="QCS44095.1"/>
    <property type="molecule type" value="Genomic_DNA"/>
</dbReference>